<evidence type="ECO:0000256" key="1">
    <source>
        <dbReference type="SAM" id="MobiDB-lite"/>
    </source>
</evidence>
<gene>
    <name evidence="2" type="ORF">BN112_3201</name>
</gene>
<dbReference type="AlphaFoldDB" id="A0A0C6P6H3"/>
<proteinExistence type="predicted"/>
<evidence type="ECO:0008006" key="4">
    <source>
        <dbReference type="Google" id="ProtNLM"/>
    </source>
</evidence>
<dbReference type="SUPFAM" id="SSF52833">
    <property type="entry name" value="Thioredoxin-like"/>
    <property type="match status" value="1"/>
</dbReference>
<protein>
    <recommendedName>
        <fullName evidence="4">Thioredoxin</fullName>
    </recommendedName>
</protein>
<dbReference type="EMBL" id="HE965806">
    <property type="protein sequence ID" value="CCJ55118.1"/>
    <property type="molecule type" value="Genomic_DNA"/>
</dbReference>
<dbReference type="KEGG" id="bbh:BN112_3201"/>
<name>A0A0C6P6H3_BORBO</name>
<dbReference type="RefSeq" id="WP_015040854.1">
    <property type="nucleotide sequence ID" value="NC_019382.1"/>
</dbReference>
<accession>A0A0C6P6H3</accession>
<dbReference type="HOGENOM" id="CLU_066898_2_0_4"/>
<organism evidence="2 3">
    <name type="scientific">Bordetella bronchiseptica 253</name>
    <dbReference type="NCBI Taxonomy" id="568707"/>
    <lineage>
        <taxon>Bacteria</taxon>
        <taxon>Pseudomonadati</taxon>
        <taxon>Pseudomonadota</taxon>
        <taxon>Betaproteobacteria</taxon>
        <taxon>Burkholderiales</taxon>
        <taxon>Alcaligenaceae</taxon>
        <taxon>Bordetella</taxon>
    </lineage>
</organism>
<evidence type="ECO:0000313" key="3">
    <source>
        <dbReference type="Proteomes" id="UP000007564"/>
    </source>
</evidence>
<feature type="compositionally biased region" description="Low complexity" evidence="1">
    <location>
        <begin position="258"/>
        <end position="271"/>
    </location>
</feature>
<dbReference type="Pfam" id="PF05988">
    <property type="entry name" value="DUF899"/>
    <property type="match status" value="1"/>
</dbReference>
<dbReference type="InterPro" id="IPR036249">
    <property type="entry name" value="Thioredoxin-like_sf"/>
</dbReference>
<sequence length="271" mass="30375">MQTSMEGHEVVSRQAWLERRRALLAREKAQTRLRDELAAQRRALPWVRVDKPYAFETARGRRTLADLFDGRSQLIVKHFMLGPGWGEGCVGCSFEVDHVEGALLHLRHHDVGYVAVSRAPLAEIEAFKRRMGWGFEWVSSYGDDFNFDYHVSFTPQDMARGRGQYNYAETELPIDELSGLSVFYRDAAGEVFHTYSAYGRGAEEVLGAYMLLDLTPKGRNETGPRHDLTDWVRHHDRYGAAGQVAATGRYEASGGQTPPDAAPGCCGAPHT</sequence>
<reference evidence="2 3" key="1">
    <citation type="journal article" date="2012" name="BMC Genomics">
        <title>Comparative genomics of the classical Bordetella subspecies: the evolution and exchange of virulence-associated diversity amongst closely related pathogens.</title>
        <authorList>
            <person name="Park J."/>
            <person name="Zhang Y."/>
            <person name="Buboltz A.M."/>
            <person name="Zhang X."/>
            <person name="Schuster S.C."/>
            <person name="Ahuja U."/>
            <person name="Liu M."/>
            <person name="Miller J.F."/>
            <person name="Sebaihia M."/>
            <person name="Bentley S.D."/>
            <person name="Parkhill J."/>
            <person name="Harvill E.T."/>
        </authorList>
    </citation>
    <scope>NUCLEOTIDE SEQUENCE [LARGE SCALE GENOMIC DNA]</scope>
    <source>
        <strain evidence="2 3">253</strain>
    </source>
</reference>
<feature type="region of interest" description="Disordered" evidence="1">
    <location>
        <begin position="250"/>
        <end position="271"/>
    </location>
</feature>
<dbReference type="Proteomes" id="UP000007564">
    <property type="component" value="Chromosome"/>
</dbReference>
<dbReference type="OrthoDB" id="574359at2"/>
<dbReference type="InterPro" id="IPR010296">
    <property type="entry name" value="DUF899_thioredox"/>
</dbReference>
<evidence type="ECO:0000313" key="2">
    <source>
        <dbReference type="EMBL" id="CCJ55118.1"/>
    </source>
</evidence>